<reference evidence="2" key="1">
    <citation type="submission" date="2023-08" db="EMBL/GenBank/DDBJ databases">
        <authorList>
            <person name="Audoor S."/>
            <person name="Bilcke G."/>
        </authorList>
    </citation>
    <scope>NUCLEOTIDE SEQUENCE</scope>
</reference>
<protein>
    <submittedName>
        <fullName evidence="2">Uncharacterized protein</fullName>
    </submittedName>
</protein>
<feature type="region of interest" description="Disordered" evidence="1">
    <location>
        <begin position="13"/>
        <end position="82"/>
    </location>
</feature>
<organism evidence="2 3">
    <name type="scientific">Cylindrotheca closterium</name>
    <dbReference type="NCBI Taxonomy" id="2856"/>
    <lineage>
        <taxon>Eukaryota</taxon>
        <taxon>Sar</taxon>
        <taxon>Stramenopiles</taxon>
        <taxon>Ochrophyta</taxon>
        <taxon>Bacillariophyta</taxon>
        <taxon>Bacillariophyceae</taxon>
        <taxon>Bacillariophycidae</taxon>
        <taxon>Bacillariales</taxon>
        <taxon>Bacillariaceae</taxon>
        <taxon>Cylindrotheca</taxon>
    </lineage>
</organism>
<sequence>SLACILFFIWENRKPWPSPHQSPPSPEALEDGDDDNDGKAIAPPEDTSPTAPVDNNAPVPTQSEDDDKAKSDSPTMSLTRTQ</sequence>
<dbReference type="EMBL" id="CAKOGP040000963">
    <property type="protein sequence ID" value="CAJ1940824.1"/>
    <property type="molecule type" value="Genomic_DNA"/>
</dbReference>
<accession>A0AAD2CXS5</accession>
<dbReference type="AlphaFoldDB" id="A0AAD2CXS5"/>
<evidence type="ECO:0000313" key="3">
    <source>
        <dbReference type="Proteomes" id="UP001295423"/>
    </source>
</evidence>
<proteinExistence type="predicted"/>
<gene>
    <name evidence="2" type="ORF">CYCCA115_LOCUS7232</name>
</gene>
<evidence type="ECO:0000313" key="2">
    <source>
        <dbReference type="EMBL" id="CAJ1940824.1"/>
    </source>
</evidence>
<evidence type="ECO:0000256" key="1">
    <source>
        <dbReference type="SAM" id="MobiDB-lite"/>
    </source>
</evidence>
<feature type="compositionally biased region" description="Pro residues" evidence="1">
    <location>
        <begin position="16"/>
        <end position="26"/>
    </location>
</feature>
<feature type="non-terminal residue" evidence="2">
    <location>
        <position position="1"/>
    </location>
</feature>
<dbReference type="Proteomes" id="UP001295423">
    <property type="component" value="Unassembled WGS sequence"/>
</dbReference>
<name>A0AAD2CXS5_9STRA</name>
<keyword evidence="3" id="KW-1185">Reference proteome</keyword>
<feature type="compositionally biased region" description="Polar residues" evidence="1">
    <location>
        <begin position="72"/>
        <end position="82"/>
    </location>
</feature>
<comment type="caution">
    <text evidence="2">The sequence shown here is derived from an EMBL/GenBank/DDBJ whole genome shotgun (WGS) entry which is preliminary data.</text>
</comment>